<evidence type="ECO:0000313" key="14">
    <source>
        <dbReference type="Proteomes" id="UP000184080"/>
    </source>
</evidence>
<dbReference type="RefSeq" id="WP_073003738.1">
    <property type="nucleotide sequence ID" value="NZ_FQZO01000001.1"/>
</dbReference>
<dbReference type="EC" id="2.7.1.180" evidence="1 10"/>
<protein>
    <recommendedName>
        <fullName evidence="2 10">FAD:protein FMN transferase</fullName>
        <ecNumber evidence="1 10">2.7.1.180</ecNumber>
    </recommendedName>
    <alternativeName>
        <fullName evidence="8 10">Flavin transferase</fullName>
    </alternativeName>
</protein>
<comment type="similarity">
    <text evidence="10">Belongs to the ApbE family.</text>
</comment>
<keyword evidence="7 10" id="KW-0460">Magnesium</keyword>
<feature type="chain" id="PRO_5039923652" description="FAD:protein FMN transferase" evidence="12">
    <location>
        <begin position="23"/>
        <end position="351"/>
    </location>
</feature>
<dbReference type="SUPFAM" id="SSF143631">
    <property type="entry name" value="ApbE-like"/>
    <property type="match status" value="1"/>
</dbReference>
<keyword evidence="14" id="KW-1185">Reference proteome</keyword>
<evidence type="ECO:0000256" key="11">
    <source>
        <dbReference type="PIRSR" id="PIRSR006268-2"/>
    </source>
</evidence>
<proteinExistence type="inferred from homology"/>
<keyword evidence="6 10" id="KW-0274">FAD</keyword>
<dbReference type="Gene3D" id="3.10.520.10">
    <property type="entry name" value="ApbE-like domains"/>
    <property type="match status" value="1"/>
</dbReference>
<evidence type="ECO:0000256" key="4">
    <source>
        <dbReference type="ARBA" id="ARBA00022679"/>
    </source>
</evidence>
<feature type="binding site" evidence="11">
    <location>
        <position position="181"/>
    </location>
    <ligand>
        <name>Mg(2+)</name>
        <dbReference type="ChEBI" id="CHEBI:18420"/>
    </ligand>
</feature>
<evidence type="ECO:0000256" key="9">
    <source>
        <dbReference type="ARBA" id="ARBA00048540"/>
    </source>
</evidence>
<evidence type="ECO:0000256" key="10">
    <source>
        <dbReference type="PIRNR" id="PIRNR006268"/>
    </source>
</evidence>
<dbReference type="Pfam" id="PF02424">
    <property type="entry name" value="ApbE"/>
    <property type="match status" value="1"/>
</dbReference>
<evidence type="ECO:0000256" key="12">
    <source>
        <dbReference type="SAM" id="SignalP"/>
    </source>
</evidence>
<comment type="cofactor">
    <cofactor evidence="11">
        <name>Mg(2+)</name>
        <dbReference type="ChEBI" id="CHEBI:18420"/>
    </cofactor>
    <cofactor evidence="11">
        <name>Mn(2+)</name>
        <dbReference type="ChEBI" id="CHEBI:29035"/>
    </cofactor>
    <text evidence="11">Magnesium. Can also use manganese.</text>
</comment>
<feature type="signal peptide" evidence="12">
    <location>
        <begin position="1"/>
        <end position="22"/>
    </location>
</feature>
<feature type="binding site" evidence="11">
    <location>
        <position position="299"/>
    </location>
    <ligand>
        <name>Mg(2+)</name>
        <dbReference type="ChEBI" id="CHEBI:18420"/>
    </ligand>
</feature>
<accession>A0A1M6B474</accession>
<evidence type="ECO:0000256" key="7">
    <source>
        <dbReference type="ARBA" id="ARBA00022842"/>
    </source>
</evidence>
<organism evidence="13 14">
    <name type="scientific">Clostridium amylolyticum</name>
    <dbReference type="NCBI Taxonomy" id="1121298"/>
    <lineage>
        <taxon>Bacteria</taxon>
        <taxon>Bacillati</taxon>
        <taxon>Bacillota</taxon>
        <taxon>Clostridia</taxon>
        <taxon>Eubacteriales</taxon>
        <taxon>Clostridiaceae</taxon>
        <taxon>Clostridium</taxon>
    </lineage>
</organism>
<dbReference type="InterPro" id="IPR003374">
    <property type="entry name" value="ApbE-like_sf"/>
</dbReference>
<keyword evidence="3 10" id="KW-0285">Flavoprotein</keyword>
<evidence type="ECO:0000256" key="3">
    <source>
        <dbReference type="ARBA" id="ARBA00022630"/>
    </source>
</evidence>
<feature type="binding site" evidence="11">
    <location>
        <position position="295"/>
    </location>
    <ligand>
        <name>Mg(2+)</name>
        <dbReference type="ChEBI" id="CHEBI:18420"/>
    </ligand>
</feature>
<keyword evidence="12" id="KW-0732">Signal</keyword>
<dbReference type="OrthoDB" id="9778595at2"/>
<dbReference type="EMBL" id="FQZO01000001">
    <property type="protein sequence ID" value="SHI43408.1"/>
    <property type="molecule type" value="Genomic_DNA"/>
</dbReference>
<evidence type="ECO:0000256" key="1">
    <source>
        <dbReference type="ARBA" id="ARBA00011955"/>
    </source>
</evidence>
<dbReference type="PANTHER" id="PTHR30040">
    <property type="entry name" value="THIAMINE BIOSYNTHESIS LIPOPROTEIN APBE"/>
    <property type="match status" value="1"/>
</dbReference>
<evidence type="ECO:0000256" key="8">
    <source>
        <dbReference type="ARBA" id="ARBA00031306"/>
    </source>
</evidence>
<evidence type="ECO:0000256" key="5">
    <source>
        <dbReference type="ARBA" id="ARBA00022723"/>
    </source>
</evidence>
<keyword evidence="4 10" id="KW-0808">Transferase</keyword>
<dbReference type="GO" id="GO:0016740">
    <property type="term" value="F:transferase activity"/>
    <property type="evidence" value="ECO:0007669"/>
    <property type="project" value="UniProtKB-UniRule"/>
</dbReference>
<name>A0A1M6B474_9CLOT</name>
<gene>
    <name evidence="13" type="ORF">SAMN05444401_0621</name>
</gene>
<dbReference type="Proteomes" id="UP000184080">
    <property type="component" value="Unassembled WGS sequence"/>
</dbReference>
<reference evidence="13 14" key="1">
    <citation type="submission" date="2016-11" db="EMBL/GenBank/DDBJ databases">
        <authorList>
            <person name="Jaros S."/>
            <person name="Januszkiewicz K."/>
            <person name="Wedrychowicz H."/>
        </authorList>
    </citation>
    <scope>NUCLEOTIDE SEQUENCE [LARGE SCALE GENOMIC DNA]</scope>
    <source>
        <strain evidence="13 14">DSM 21864</strain>
    </source>
</reference>
<comment type="catalytic activity">
    <reaction evidence="9 10">
        <text>L-threonyl-[protein] + FAD = FMN-L-threonyl-[protein] + AMP + H(+)</text>
        <dbReference type="Rhea" id="RHEA:36847"/>
        <dbReference type="Rhea" id="RHEA-COMP:11060"/>
        <dbReference type="Rhea" id="RHEA-COMP:11061"/>
        <dbReference type="ChEBI" id="CHEBI:15378"/>
        <dbReference type="ChEBI" id="CHEBI:30013"/>
        <dbReference type="ChEBI" id="CHEBI:57692"/>
        <dbReference type="ChEBI" id="CHEBI:74257"/>
        <dbReference type="ChEBI" id="CHEBI:456215"/>
        <dbReference type="EC" id="2.7.1.180"/>
    </reaction>
</comment>
<evidence type="ECO:0000313" key="13">
    <source>
        <dbReference type="EMBL" id="SHI43408.1"/>
    </source>
</evidence>
<dbReference type="InterPro" id="IPR024932">
    <property type="entry name" value="ApbE"/>
</dbReference>
<dbReference type="PANTHER" id="PTHR30040:SF2">
    <property type="entry name" value="FAD:PROTEIN FMN TRANSFERASE"/>
    <property type="match status" value="1"/>
</dbReference>
<dbReference type="PIRSF" id="PIRSF006268">
    <property type="entry name" value="ApbE"/>
    <property type="match status" value="1"/>
</dbReference>
<keyword evidence="5 10" id="KW-0479">Metal-binding</keyword>
<dbReference type="AlphaFoldDB" id="A0A1M6B474"/>
<evidence type="ECO:0000256" key="2">
    <source>
        <dbReference type="ARBA" id="ARBA00016337"/>
    </source>
</evidence>
<keyword evidence="13" id="KW-0449">Lipoprotein</keyword>
<dbReference type="STRING" id="1121298.SAMN05444401_0621"/>
<dbReference type="GO" id="GO:0046872">
    <property type="term" value="F:metal ion binding"/>
    <property type="evidence" value="ECO:0007669"/>
    <property type="project" value="UniProtKB-UniRule"/>
</dbReference>
<evidence type="ECO:0000256" key="6">
    <source>
        <dbReference type="ARBA" id="ARBA00022827"/>
    </source>
</evidence>
<sequence>MSKTKKLFIPLLSFLITASLFNGCSKAPVKDSPSNEPLSKTEFFMGTVVSISLYDKKDDKILDKAFNKVKQIESELSINKEGTEIDKVNNSAGKDTVKVSKDAFINIEKGLEYSKLTEGSFDITIGPLVKLWSIGLPEAKVPTSEEINNTKSLVGYKDLEINKADNTVKLKKTGMKIDLGGIAKGYTADAITDILKENGVEHALVDLGGNIYALGNNPEGRPWKIGVQNPFDSRGKIVGYVPVENKSVVTSGIYERYIEKDGKKYHHILNPFTGYPYDNELAGITIISDKSIDGDALSTSVFSKGLEGGMKFIEKLPNIEAVFVTKDNKVYITSGLKNTFKLTNEEFKQQN</sequence>